<evidence type="ECO:0000256" key="9">
    <source>
        <dbReference type="ARBA" id="ARBA00023180"/>
    </source>
</evidence>
<feature type="transmembrane region" description="Helical" evidence="20">
    <location>
        <begin position="1980"/>
        <end position="2000"/>
    </location>
</feature>
<feature type="transmembrane region" description="Helical" evidence="20">
    <location>
        <begin position="2099"/>
        <end position="2126"/>
    </location>
</feature>
<comment type="subcellular location">
    <subcellularLocation>
        <location evidence="2">Cell membrane</location>
        <topology evidence="2">Multi-pass membrane protein</topology>
    </subcellularLocation>
    <subcellularLocation>
        <location evidence="13">Cytoplasmic vesicle</location>
        <location evidence="13">Secretory vesicle</location>
        <location evidence="13">Acrosome membrane</location>
        <topology evidence="13">Multi-pass membrane protein</topology>
    </subcellularLocation>
    <subcellularLocation>
        <location evidence="1">Nucleus</location>
    </subcellularLocation>
</comment>
<feature type="transmembrane region" description="Helical" evidence="20">
    <location>
        <begin position="2161"/>
        <end position="2187"/>
    </location>
</feature>
<dbReference type="PRINTS" id="PR01433">
    <property type="entry name" value="POLYCYSTIN2"/>
</dbReference>
<feature type="transmembrane region" description="Helical" evidence="20">
    <location>
        <begin position="1200"/>
        <end position="1220"/>
    </location>
</feature>
<dbReference type="CTD" id="10343"/>
<dbReference type="RefSeq" id="XP_006866952.1">
    <property type="nucleotide sequence ID" value="XM_006866890.1"/>
</dbReference>
<comment type="similarity">
    <text evidence="3">Belongs to the polycystin family.</text>
</comment>
<dbReference type="InterPro" id="IPR001024">
    <property type="entry name" value="PLAT/LH2_dom"/>
</dbReference>
<dbReference type="SUPFAM" id="SSF49723">
    <property type="entry name" value="Lipase/lipooxygenase domain (PLAT/LH2 domain)"/>
    <property type="match status" value="1"/>
</dbReference>
<dbReference type="Pfam" id="PF20519">
    <property type="entry name" value="Polycystin_dom"/>
    <property type="match status" value="1"/>
</dbReference>
<feature type="transmembrane region" description="Helical" evidence="20">
    <location>
        <begin position="1585"/>
        <end position="1613"/>
    </location>
</feature>
<dbReference type="Pfam" id="PF08016">
    <property type="entry name" value="PKD_channel"/>
    <property type="match status" value="1"/>
</dbReference>
<keyword evidence="5 20" id="KW-0812">Transmembrane</keyword>
<keyword evidence="9" id="KW-0325">Glycoprotein</keyword>
<evidence type="ECO:0000256" key="20">
    <source>
        <dbReference type="SAM" id="Phobius"/>
    </source>
</evidence>
<feature type="transmembrane region" description="Helical" evidence="20">
    <location>
        <begin position="1625"/>
        <end position="1647"/>
    </location>
</feature>
<evidence type="ECO:0000256" key="2">
    <source>
        <dbReference type="ARBA" id="ARBA00004651"/>
    </source>
</evidence>
<feature type="region of interest" description="Disordered" evidence="19">
    <location>
        <begin position="20"/>
        <end position="44"/>
    </location>
</feature>
<dbReference type="FunFam" id="1.10.287.70:FF:000141">
    <property type="entry name" value="Polycystin family receptor for egg jelly"/>
    <property type="match status" value="1"/>
</dbReference>
<dbReference type="GO" id="GO:0002080">
    <property type="term" value="C:acrosomal membrane"/>
    <property type="evidence" value="ECO:0007669"/>
    <property type="project" value="UniProtKB-SubCell"/>
</dbReference>
<dbReference type="PANTHER" id="PTHR10877">
    <property type="entry name" value="POLYCYSTIN FAMILY MEMBER"/>
    <property type="match status" value="1"/>
</dbReference>
<evidence type="ECO:0000256" key="19">
    <source>
        <dbReference type="SAM" id="MobiDB-lite"/>
    </source>
</evidence>
<evidence type="ECO:0000256" key="18">
    <source>
        <dbReference type="PROSITE-ProRule" id="PRU00152"/>
    </source>
</evidence>
<dbReference type="CDD" id="cd01752">
    <property type="entry name" value="PLAT_polycystin"/>
    <property type="match status" value="1"/>
</dbReference>
<feature type="transmembrane region" description="Helical" evidence="20">
    <location>
        <begin position="2052"/>
        <end position="2078"/>
    </location>
</feature>
<dbReference type="PROSITE" id="PS51111">
    <property type="entry name" value="REJ"/>
    <property type="match status" value="1"/>
</dbReference>
<evidence type="ECO:0000256" key="15">
    <source>
        <dbReference type="ARBA" id="ARBA00077182"/>
    </source>
</evidence>
<dbReference type="GO" id="GO:0050982">
    <property type="term" value="P:detection of mechanical stimulus"/>
    <property type="evidence" value="ECO:0007669"/>
    <property type="project" value="TreeGrafter"/>
</dbReference>
<evidence type="ECO:0000256" key="11">
    <source>
        <dbReference type="ARBA" id="ARBA00023329"/>
    </source>
</evidence>
<dbReference type="FunFam" id="2.60.60.20:FF:000016">
    <property type="entry name" value="Polycystin family receptor for egg jelly"/>
    <property type="match status" value="1"/>
</dbReference>
<evidence type="ECO:0000256" key="3">
    <source>
        <dbReference type="ARBA" id="ARBA00007200"/>
    </source>
</evidence>
<keyword evidence="25" id="KW-0675">Receptor</keyword>
<accession>A0A9B0TMA6</accession>
<feature type="compositionally biased region" description="Basic and acidic residues" evidence="19">
    <location>
        <begin position="1512"/>
        <end position="1524"/>
    </location>
</feature>
<name>A0A9B0TMA6_CHRAS</name>
<gene>
    <name evidence="25" type="primary">PKDREJ</name>
</gene>
<dbReference type="GO" id="GO:0005509">
    <property type="term" value="F:calcium ion binding"/>
    <property type="evidence" value="ECO:0007669"/>
    <property type="project" value="InterPro"/>
</dbReference>
<evidence type="ECO:0000313" key="25">
    <source>
        <dbReference type="RefSeq" id="XP_006866952.1"/>
    </source>
</evidence>
<keyword evidence="7 20" id="KW-1133">Transmembrane helix</keyword>
<dbReference type="Proteomes" id="UP000504623">
    <property type="component" value="Unplaced"/>
</dbReference>
<dbReference type="Pfam" id="PF01477">
    <property type="entry name" value="PLAT"/>
    <property type="match status" value="1"/>
</dbReference>
<keyword evidence="4" id="KW-1003">Cell membrane</keyword>
<dbReference type="SMART" id="SM00308">
    <property type="entry name" value="LH2"/>
    <property type="match status" value="1"/>
</dbReference>
<dbReference type="InterPro" id="IPR051223">
    <property type="entry name" value="Polycystin"/>
</dbReference>
<comment type="function">
    <text evidence="12">Testis-specific protein that controls sperm transport and the timing of zona pellucida-evoked exocytosis of the sperm acrosome.</text>
</comment>
<reference evidence="25" key="1">
    <citation type="submission" date="2025-08" db="UniProtKB">
        <authorList>
            <consortium name="RefSeq"/>
        </authorList>
    </citation>
    <scope>IDENTIFICATION</scope>
    <source>
        <tissue evidence="25">Spleen</tissue>
    </source>
</reference>
<evidence type="ECO:0000256" key="12">
    <source>
        <dbReference type="ARBA" id="ARBA00057509"/>
    </source>
</evidence>
<evidence type="ECO:0000256" key="1">
    <source>
        <dbReference type="ARBA" id="ARBA00004123"/>
    </source>
</evidence>
<evidence type="ECO:0000256" key="4">
    <source>
        <dbReference type="ARBA" id="ARBA00022475"/>
    </source>
</evidence>
<dbReference type="OrthoDB" id="2121937at2759"/>
<evidence type="ECO:0000256" key="10">
    <source>
        <dbReference type="ARBA" id="ARBA00023242"/>
    </source>
</evidence>
<dbReference type="InterPro" id="IPR042060">
    <property type="entry name" value="PLAT_polycystin1"/>
</dbReference>
<organism evidence="24 25">
    <name type="scientific">Chrysochloris asiatica</name>
    <name type="common">Cape golden mole</name>
    <dbReference type="NCBI Taxonomy" id="185453"/>
    <lineage>
        <taxon>Eukaryota</taxon>
        <taxon>Metazoa</taxon>
        <taxon>Chordata</taxon>
        <taxon>Craniata</taxon>
        <taxon>Vertebrata</taxon>
        <taxon>Euteleostomi</taxon>
        <taxon>Mammalia</taxon>
        <taxon>Eutheria</taxon>
        <taxon>Afrotheria</taxon>
        <taxon>Chrysochloridae</taxon>
        <taxon>Chrysochlorinae</taxon>
        <taxon>Chrysochloris</taxon>
    </lineage>
</organism>
<dbReference type="InterPro" id="IPR013122">
    <property type="entry name" value="PKD1_2_channel"/>
</dbReference>
<evidence type="ECO:0000256" key="21">
    <source>
        <dbReference type="SAM" id="SignalP"/>
    </source>
</evidence>
<dbReference type="InterPro" id="IPR014010">
    <property type="entry name" value="REJ_dom"/>
</dbReference>
<dbReference type="InterPro" id="IPR002859">
    <property type="entry name" value="PKD/REJ-like"/>
</dbReference>
<keyword evidence="10" id="KW-0539">Nucleus</keyword>
<evidence type="ECO:0000259" key="22">
    <source>
        <dbReference type="PROSITE" id="PS50095"/>
    </source>
</evidence>
<feature type="signal peptide" evidence="21">
    <location>
        <begin position="1"/>
        <end position="23"/>
    </location>
</feature>
<feature type="transmembrane region" description="Helical" evidence="20">
    <location>
        <begin position="1722"/>
        <end position="1746"/>
    </location>
</feature>
<evidence type="ECO:0000256" key="5">
    <source>
        <dbReference type="ARBA" id="ARBA00022692"/>
    </source>
</evidence>
<feature type="disulfide bond" evidence="17">
    <location>
        <begin position="1821"/>
        <end position="1838"/>
    </location>
</feature>
<feature type="domain" description="PLAT" evidence="22">
    <location>
        <begin position="1245"/>
        <end position="1362"/>
    </location>
</feature>
<dbReference type="Pfam" id="PF02010">
    <property type="entry name" value="REJ"/>
    <property type="match status" value="1"/>
</dbReference>
<evidence type="ECO:0000256" key="17">
    <source>
        <dbReference type="PIRSR" id="PIRSR603915-2"/>
    </source>
</evidence>
<feature type="chain" id="PRO_5038493591" description="Polycystin family receptor for egg jelly" evidence="21">
    <location>
        <begin position="24"/>
        <end position="2268"/>
    </location>
</feature>
<protein>
    <recommendedName>
        <fullName evidence="14">Polycystin family receptor for egg jelly</fullName>
    </recommendedName>
    <alternativeName>
        <fullName evidence="15">PKD and REJ homolog</fullName>
    </alternativeName>
    <alternativeName>
        <fullName evidence="16">Polycystic kidney disease and receptor for egg jelly-related protein</fullName>
    </alternativeName>
</protein>
<dbReference type="Gene3D" id="2.60.60.20">
    <property type="entry name" value="PLAT/LH2 domain"/>
    <property type="match status" value="1"/>
</dbReference>
<dbReference type="InterPro" id="IPR036392">
    <property type="entry name" value="PLAT/LH2_dom_sf"/>
</dbReference>
<evidence type="ECO:0000256" key="6">
    <source>
        <dbReference type="ARBA" id="ARBA00022729"/>
    </source>
</evidence>
<dbReference type="GO" id="GO:0005886">
    <property type="term" value="C:plasma membrane"/>
    <property type="evidence" value="ECO:0007669"/>
    <property type="project" value="UniProtKB-SubCell"/>
</dbReference>
<evidence type="ECO:0000256" key="8">
    <source>
        <dbReference type="ARBA" id="ARBA00023136"/>
    </source>
</evidence>
<feature type="domain" description="REJ" evidence="23">
    <location>
        <begin position="225"/>
        <end position="924"/>
    </location>
</feature>
<dbReference type="Gene3D" id="1.10.287.70">
    <property type="match status" value="1"/>
</dbReference>
<dbReference type="GeneID" id="102840106"/>
<dbReference type="PANTHER" id="PTHR10877:SF185">
    <property type="entry name" value="POLYCYSTIN FAMILY RECEPTOR FOR EGG JELLY"/>
    <property type="match status" value="1"/>
</dbReference>
<keyword evidence="11" id="KW-0968">Cytoplasmic vesicle</keyword>
<evidence type="ECO:0000313" key="24">
    <source>
        <dbReference type="Proteomes" id="UP000504623"/>
    </source>
</evidence>
<keyword evidence="24" id="KW-1185">Reference proteome</keyword>
<dbReference type="InterPro" id="IPR046791">
    <property type="entry name" value="Polycystin_dom"/>
</dbReference>
<dbReference type="GO" id="GO:0005634">
    <property type="term" value="C:nucleus"/>
    <property type="evidence" value="ECO:0007669"/>
    <property type="project" value="UniProtKB-SubCell"/>
</dbReference>
<feature type="compositionally biased region" description="Basic and acidic residues" evidence="19">
    <location>
        <begin position="1538"/>
        <end position="1549"/>
    </location>
</feature>
<dbReference type="PROSITE" id="PS50095">
    <property type="entry name" value="PLAT"/>
    <property type="match status" value="1"/>
</dbReference>
<feature type="region of interest" description="Disordered" evidence="19">
    <location>
        <begin position="1509"/>
        <end position="1579"/>
    </location>
</feature>
<dbReference type="InterPro" id="IPR003915">
    <property type="entry name" value="PKD_2"/>
</dbReference>
<feature type="transmembrane region" description="Helical" evidence="20">
    <location>
        <begin position="1405"/>
        <end position="1425"/>
    </location>
</feature>
<feature type="transmembrane region" description="Helical" evidence="20">
    <location>
        <begin position="2012"/>
        <end position="2032"/>
    </location>
</feature>
<dbReference type="GO" id="GO:0005262">
    <property type="term" value="F:calcium channel activity"/>
    <property type="evidence" value="ECO:0007669"/>
    <property type="project" value="TreeGrafter"/>
</dbReference>
<sequence length="2268" mass="258022">MRPGPALLLLGLGLGRLPPPSAPRGVQDLGPGAPASPSGAPPGVPVTIEAAEPRRVGTALGLGMRGGRARLRLRPRAAPAGGVALSGGHSFCFTTAGGTAAAPRWYCLGLRALLRARGGPAAPTDLDLRLAAPGGRLSLAWFAPLRRPLRHPRWSFHLQLLGPGETRRPHFSARSVRPASPGLHAGFVAETTCPTDGPTPVILEAVNSNTPKAIQSSVSCQMKPCLIKQVKIHRDHPSSPMRLTWKTEADIEATAEIDCPGALSIIQFWQIFPVRSALDVPDWTTPLDIPQLQTRINSSSLHIPKSTLTWGMYVVNFVVAITTSDPAMPLVNDSDYIYVAVNRSPLKAVILGDSRITINFTDGLVLDGRMSSDPDADSPLEGLSFFWYCTTDRKNYRGNEITVLSSDICHPEQTDLHWTWASGPILTVSPETLQGNRVYFFRMVIQKNARSAFSDKRVHVFQGPTPIARISCIENCDRILIISDRFSLFLNCTNCGLSRIFSRWSILSPTAQEMPFDWRGQTVTGRHGTYLSIKAFAFRRFLEKQYWISLYLATWGGVISVFKHDFVINHAPQVGECEINPAKGIAFVTKFVVGCSSFKDKDIPLTYKIIVSDLYGIGEISSLKENTLGAILYLGTQTRAPPSFLPVGVMANHYAVKLYVQVYDSLGAFSQVTLYATVQAPTDENQPRTILHQLLNATMGSSSLLSSLLQKQDFLSAGYLLYTVASVLNSMKTELTLLDDMINIRKHLVNQTFLLPITTLVEINQVVMIITKLAQKGSEFSPIAQKLATIRLWQANQALQTYRQKEKHFRSEQIEIVSTGIFTMLSNSLQYIAPHEVVQDPFYVIESLADTILASKVPGSETTVLSISNLNIHLEKMEKWDVTKVFTSEQHCRNCFYPTLSVSSVPDLPPNAPISTVFCEFADDPFPWLNYGRNISVEVVGFRMTGAKANGDVVEITPDVVEVYLIRKNLTSTTFNLTVGPNGEPDEVDEPLRKTTGAFRFEVDSRVVKELFVHIVTNVTVLFKVLVYAGGHVTPTALVASFLVPHDMPPTANQSGLFDPACSVKEARVVCLPQSLLQVIGQRRQSSKFAVSVVLQAPRFVLSPNSKLVRISLFSVQCLDMEGIQSDWRDDHCILGEKTSWRKVHCVCKNQVRARRQVNSVLNLTGIQLHARYVTGKVIVIPNAVDLQLEVIKKINQNPVTLFTVLFILLIYIVLAFWALHRDETDQFQRHRVVVVPDNDPYDNMCYLVTIFTGSRWGSETRADVFVQLMGTEGTSDVHCLSHPYYTILYRGSVNTFLLTTKSDLGDILSVRVWHNNEGKKPSWYLSRIKVENLFTRCVWLFMCRKWLSIDTSLDRTFRVIHPDEPLNRKDFFLINSAYELGKSHMWFSIFAGVIAKPVNRLQRLSCCLTVLLSSLLCNIMFFNANRKEDIESKGLYYIRLMMIGVESALITVPVQLLLMVLFTYSQKKPTQMTLDEVSPRKHHPLMTEESGFWDERLEKWYAYETTKTQTRKTEKHTSRDNPELPKASGQTTFKSQQPEKAETKDPWTDTRNANDNNNDNIKDHQDVLSEETPSKQKPQPKARFLLPAWCVYIAWFLVFAISSISSFFIVFYGLTYGYNRSIKWLFTSFCSFFQSIFLVQTSRILLLSGFRTNKSKYCKNLPWTIKYRYTEIKLHGLRKSPAERHKLHLRINHIRGTRMYQPLTEDEIRIFKRKKRIKKRALLFLSYLLTHFIFLALLLVLIAVMHHTDNFYYNQFIRDYFSVDLATVTKLEHIYRWLHKVLLPLLHNDLNPTFLFDSSSKILGLPLMRQVRAKPSEKKCLPDKNLILHSVKRDIHCHPKYGIDPEDTKNYSSFWNDVDKQAINNNRNGFIYKPQEKKWSYYSYGLLHTYGSGGYIFYFFPDQQQFNSTLRLRELQRNNWLDEKTWAVIVDLTTFNSDVNLFCSIAVIFEVSQLGVVNSSTLVHSFSLFDFNRNTSAEVYVYLAILIFFLAYIVDEGYIIMQEKASYVKSVYNLLNFALKCIFTVLIVLFFQKHLLTTDIIQFYLSNPRNFIPFHAISQVDHLMKIILSFLLFLTILKTLRYSRFFYDVRLAQRAIQIALPGICHMAFVVSVYFFVYMAFGYLVFGQHEWNYSNLIHATQTVFSYCVSAFQNTEFSSNRVLGILFLSSFMLIMICILINLFQAVILSAYEEMKQPVYEEPSDEAEAMTYLCRQLRAVFRLLTFRSRTKNEPEFVIDMLYGQPEKNNRRYLGLKTRNINGKKMIYLVV</sequence>
<proteinExistence type="inferred from homology"/>
<evidence type="ECO:0000256" key="13">
    <source>
        <dbReference type="ARBA" id="ARBA00060440"/>
    </source>
</evidence>
<evidence type="ECO:0000259" key="23">
    <source>
        <dbReference type="PROSITE" id="PS51111"/>
    </source>
</evidence>
<keyword evidence="6 21" id="KW-0732">Signal</keyword>
<evidence type="ECO:0000256" key="7">
    <source>
        <dbReference type="ARBA" id="ARBA00022989"/>
    </source>
</evidence>
<evidence type="ECO:0000256" key="16">
    <source>
        <dbReference type="ARBA" id="ARBA00082925"/>
    </source>
</evidence>
<comment type="caution">
    <text evidence="18">Lacks conserved residue(s) required for the propagation of feature annotation.</text>
</comment>
<keyword evidence="8 20" id="KW-0472">Membrane</keyword>
<feature type="transmembrane region" description="Helical" evidence="20">
    <location>
        <begin position="1437"/>
        <end position="1463"/>
    </location>
</feature>
<evidence type="ECO:0000256" key="14">
    <source>
        <dbReference type="ARBA" id="ARBA00068425"/>
    </source>
</evidence>